<dbReference type="AlphaFoldDB" id="A0A0F9K6G3"/>
<accession>A0A0F9K6G3</accession>
<reference evidence="1" key="1">
    <citation type="journal article" date="2015" name="Nature">
        <title>Complex archaea that bridge the gap between prokaryotes and eukaryotes.</title>
        <authorList>
            <person name="Spang A."/>
            <person name="Saw J.H."/>
            <person name="Jorgensen S.L."/>
            <person name="Zaremba-Niedzwiedzka K."/>
            <person name="Martijn J."/>
            <person name="Lind A.E."/>
            <person name="van Eijk R."/>
            <person name="Schleper C."/>
            <person name="Guy L."/>
            <person name="Ettema T.J."/>
        </authorList>
    </citation>
    <scope>NUCLEOTIDE SEQUENCE</scope>
</reference>
<proteinExistence type="predicted"/>
<gene>
    <name evidence="1" type="ORF">LCGC14_1368520</name>
</gene>
<sequence>MIELTPPIRGISKGLPVDKEPVTTSGYMNNVRPIDTLERRLRLGQRPGLDKWGAGTQIGAAEQPVVACCVVAAVA</sequence>
<name>A0A0F9K6G3_9ZZZZ</name>
<protein>
    <submittedName>
        <fullName evidence="1">Uncharacterized protein</fullName>
    </submittedName>
</protein>
<evidence type="ECO:0000313" key="1">
    <source>
        <dbReference type="EMBL" id="KKM77593.1"/>
    </source>
</evidence>
<organism evidence="1">
    <name type="scientific">marine sediment metagenome</name>
    <dbReference type="NCBI Taxonomy" id="412755"/>
    <lineage>
        <taxon>unclassified sequences</taxon>
        <taxon>metagenomes</taxon>
        <taxon>ecological metagenomes</taxon>
    </lineage>
</organism>
<dbReference type="EMBL" id="LAZR01008619">
    <property type="protein sequence ID" value="KKM77593.1"/>
    <property type="molecule type" value="Genomic_DNA"/>
</dbReference>
<comment type="caution">
    <text evidence="1">The sequence shown here is derived from an EMBL/GenBank/DDBJ whole genome shotgun (WGS) entry which is preliminary data.</text>
</comment>